<feature type="region of interest" description="Disordered" evidence="1">
    <location>
        <begin position="1"/>
        <end position="36"/>
    </location>
</feature>
<reference evidence="2 3" key="1">
    <citation type="submission" date="2016-06" db="EMBL/GenBank/DDBJ databases">
        <title>Comparative genomics of the ectomycorrhizal sister species Rhizopogon vinicolor and Rhizopogon vesiculosus (Basidiomycota: Boletales) reveals a divergence of the mating type B locus.</title>
        <authorList>
            <consortium name="DOE Joint Genome Institute"/>
            <person name="Mujic A.B."/>
            <person name="Kuo A."/>
            <person name="Tritt A."/>
            <person name="Lipzen A."/>
            <person name="Chen C."/>
            <person name="Johnson J."/>
            <person name="Sharma A."/>
            <person name="Barry K."/>
            <person name="Grigoriev I.V."/>
            <person name="Spatafora J.W."/>
        </authorList>
    </citation>
    <scope>NUCLEOTIDE SEQUENCE [LARGE SCALE GENOMIC DNA]</scope>
    <source>
        <strain evidence="2 3">AM-OR11-026</strain>
    </source>
</reference>
<evidence type="ECO:0000256" key="1">
    <source>
        <dbReference type="SAM" id="MobiDB-lite"/>
    </source>
</evidence>
<name>A0A1B7MP54_9AGAM</name>
<protein>
    <submittedName>
        <fullName evidence="2">Uncharacterized protein</fullName>
    </submittedName>
</protein>
<accession>A0A1B7MP54</accession>
<dbReference type="Proteomes" id="UP000092154">
    <property type="component" value="Unassembled WGS sequence"/>
</dbReference>
<evidence type="ECO:0000313" key="3">
    <source>
        <dbReference type="Proteomes" id="UP000092154"/>
    </source>
</evidence>
<keyword evidence="3" id="KW-1185">Reference proteome</keyword>
<dbReference type="EMBL" id="KV448617">
    <property type="protein sequence ID" value="OAX34395.1"/>
    <property type="molecule type" value="Genomic_DNA"/>
</dbReference>
<organism evidence="2 3">
    <name type="scientific">Rhizopogon vinicolor AM-OR11-026</name>
    <dbReference type="NCBI Taxonomy" id="1314800"/>
    <lineage>
        <taxon>Eukaryota</taxon>
        <taxon>Fungi</taxon>
        <taxon>Dikarya</taxon>
        <taxon>Basidiomycota</taxon>
        <taxon>Agaricomycotina</taxon>
        <taxon>Agaricomycetes</taxon>
        <taxon>Agaricomycetidae</taxon>
        <taxon>Boletales</taxon>
        <taxon>Suillineae</taxon>
        <taxon>Rhizopogonaceae</taxon>
        <taxon>Rhizopogon</taxon>
    </lineage>
</organism>
<feature type="compositionally biased region" description="Low complexity" evidence="1">
    <location>
        <begin position="7"/>
        <end position="28"/>
    </location>
</feature>
<sequence>MSSDVETTAARRSPTPAPSASSSGAAPPKNVSSGDVQDGTLILLSSESIKPKADLQAACDTYRIVYGKKTKLDSLRDRLVRHCVSESGRPGQSSEGDTILTASQSDDTSIGDAELLREFSVEGGDAEDRISLEG</sequence>
<feature type="compositionally biased region" description="Polar residues" evidence="1">
    <location>
        <begin position="90"/>
        <end position="108"/>
    </location>
</feature>
<dbReference type="OrthoDB" id="2675946at2759"/>
<evidence type="ECO:0000313" key="2">
    <source>
        <dbReference type="EMBL" id="OAX34395.1"/>
    </source>
</evidence>
<dbReference type="AlphaFoldDB" id="A0A1B7MP54"/>
<feature type="region of interest" description="Disordered" evidence="1">
    <location>
        <begin position="85"/>
        <end position="111"/>
    </location>
</feature>
<dbReference type="InParanoid" id="A0A1B7MP54"/>
<gene>
    <name evidence="2" type="ORF">K503DRAFT_785803</name>
</gene>
<proteinExistence type="predicted"/>